<feature type="transmembrane region" description="Helical" evidence="11">
    <location>
        <begin position="670"/>
        <end position="687"/>
    </location>
</feature>
<keyword evidence="5" id="KW-0460">Magnesium</keyword>
<evidence type="ECO:0000256" key="7">
    <source>
        <dbReference type="ARBA" id="ARBA00022989"/>
    </source>
</evidence>
<evidence type="ECO:0000256" key="5">
    <source>
        <dbReference type="ARBA" id="ARBA00022842"/>
    </source>
</evidence>
<evidence type="ECO:0000256" key="12">
    <source>
        <dbReference type="SAM" id="SignalP"/>
    </source>
</evidence>
<dbReference type="Pfam" id="PF03030">
    <property type="entry name" value="H_PPase"/>
    <property type="match status" value="2"/>
</dbReference>
<name>A0A2P6MUD2_9EUKA</name>
<keyword evidence="8" id="KW-0406">Ion transport</keyword>
<feature type="transmembrane region" description="Helical" evidence="11">
    <location>
        <begin position="362"/>
        <end position="387"/>
    </location>
</feature>
<feature type="transmembrane region" description="Helical" evidence="11">
    <location>
        <begin position="408"/>
        <end position="431"/>
    </location>
</feature>
<feature type="transmembrane region" description="Helical" evidence="11">
    <location>
        <begin position="514"/>
        <end position="538"/>
    </location>
</feature>
<dbReference type="AlphaFoldDB" id="A0A2P6MUD2"/>
<keyword evidence="12" id="KW-0732">Signal</keyword>
<feature type="compositionally biased region" description="Polar residues" evidence="10">
    <location>
        <begin position="562"/>
        <end position="592"/>
    </location>
</feature>
<evidence type="ECO:0000256" key="6">
    <source>
        <dbReference type="ARBA" id="ARBA00022967"/>
    </source>
</evidence>
<keyword evidence="6" id="KW-1278">Translocase</keyword>
<evidence type="ECO:0000256" key="8">
    <source>
        <dbReference type="ARBA" id="ARBA00023065"/>
    </source>
</evidence>
<evidence type="ECO:0000313" key="13">
    <source>
        <dbReference type="EMBL" id="PRP75325.1"/>
    </source>
</evidence>
<evidence type="ECO:0000256" key="9">
    <source>
        <dbReference type="ARBA" id="ARBA00023136"/>
    </source>
</evidence>
<feature type="region of interest" description="Disordered" evidence="10">
    <location>
        <begin position="554"/>
        <end position="592"/>
    </location>
</feature>
<feature type="transmembrane region" description="Helical" evidence="11">
    <location>
        <begin position="437"/>
        <end position="458"/>
    </location>
</feature>
<feature type="compositionally biased region" description="Basic and acidic residues" evidence="10">
    <location>
        <begin position="1139"/>
        <end position="1161"/>
    </location>
</feature>
<keyword evidence="3" id="KW-0813">Transport</keyword>
<evidence type="ECO:0000256" key="11">
    <source>
        <dbReference type="SAM" id="Phobius"/>
    </source>
</evidence>
<keyword evidence="9 11" id="KW-0472">Membrane</keyword>
<dbReference type="Proteomes" id="UP000241769">
    <property type="component" value="Unassembled WGS sequence"/>
</dbReference>
<accession>A0A2P6MUD2</accession>
<dbReference type="GO" id="GO:0004427">
    <property type="term" value="F:inorganic diphosphate phosphatase activity"/>
    <property type="evidence" value="ECO:0007669"/>
    <property type="project" value="InterPro"/>
</dbReference>
<dbReference type="GO" id="GO:0012505">
    <property type="term" value="C:endomembrane system"/>
    <property type="evidence" value="ECO:0007669"/>
    <property type="project" value="UniProtKB-SubCell"/>
</dbReference>
<feature type="region of interest" description="Disordered" evidence="10">
    <location>
        <begin position="1138"/>
        <end position="1161"/>
    </location>
</feature>
<comment type="subcellular location">
    <subcellularLocation>
        <location evidence="1">Endomembrane system</location>
        <topology evidence="1">Multi-pass membrane protein</topology>
    </subcellularLocation>
</comment>
<feature type="transmembrane region" description="Helical" evidence="11">
    <location>
        <begin position="1090"/>
        <end position="1111"/>
    </location>
</feature>
<keyword evidence="14" id="KW-1185">Reference proteome</keyword>
<dbReference type="InterPro" id="IPR004131">
    <property type="entry name" value="PPase-energised_H-pump"/>
</dbReference>
<dbReference type="GO" id="GO:0009678">
    <property type="term" value="F:diphosphate hydrolysis-driven proton transmembrane transporter activity"/>
    <property type="evidence" value="ECO:0007669"/>
    <property type="project" value="UniProtKB-EC"/>
</dbReference>
<keyword evidence="7 11" id="KW-1133">Transmembrane helix</keyword>
<sequence length="1161" mass="126809">MKSSYSNSRTRVVLICLLLFGFIDNGGASTESGEQESKHPEAHEVPKHTTGPNCWIDKQPTADLLAYIPGTAAFPSNFSTEDILHHVGRPHFVNITESYYSCVDGRYRAGIVATAGGDAAEFLLALNIAQRNGLTMNQFVVTGLFNDYLEFVGPFRQFYMHTDMHAWENVTGTLGLHGVTEDYVLDPPDEMKERLLNMLCKPQGIGCGHLKAIVNDPVTSMTPGNLTTWFMTAFFQYMWNQDAVRLAEDKKLKYVVLEGNHKETAVIEIYKTGCPGLAPAVASDTEENSFFVHHAAATKVLRESLAEFMIRKYPISLNLTVENFLDQSEAIGGIQLQNTLAKLAKGLPFYSVHIQGEQIQNWHAVIGLMLFCSLAWILGGIFSIIVWRYPKGSIELETINRIIGEGSTTTVAAVSIIIYPLFGFIGLVMWLTMSWTLMIDFILAAVFFSISCLAILRISSSCNIRTVHAIADKSMFEGFLVAYQTSLVASLVGCSPLLIMITVMRLFWEAAEGVITFGFGASIVLLLLRIGGSIFAAATQTSYQKMRVENDAENRLNDTDSPDLTFSPQFSSPKSASPNVPRNISGLSPTVPRNNSLVVPGINRATSSRSFDSVGSNSSRISSTTSQDGSPLPRREYPREVNYDSVAILQCVGDVVDNAMGLTLEVSDSILLSLVSALAIGTSMYSVDGMALPFWLLAVGMTSSVTSSILVLISLCIFCRNSNTTTIFRWMRAGWVLSSITYLALAAAVNFLLHFNTQLYGCIVIGHCSRIVMIVMAEITTSKNIKGEGDLDSSDRAQIHTIKEEETHLLGLLLKALLIGMSSSLTPVFIVFIVLLSTGYLAGQFGISIAVLSMMATENTSMCYNAVSSVFSASRRVAEMTCQGPSVIDKCISLESLGHRCASVVKFFSTGSSALVSFSLFVAVAYRAGPDSVDLMKDPQVLPGLVLGAMVPFLFSSLTMMTLSQVAKSITARASFEDAAAASTTRKSHKKVAAWAVYTSMVNLLIPTTFAIAIPVSIYVIFGEEVLIGFIGGALLSGSVMSSTLVNTGAYFAETENFLSTSLMEAGGPSINVLTKFCCMVALMSTMDGAWRFFVVLMSVCFLGMVVSYAIRKLRKKYGWNYKTSMTFMKLVDAEEWNQEEKPPEEEPKVERDDHFVELTL</sequence>
<feature type="transmembrane region" description="Helical" evidence="11">
    <location>
        <begin position="1063"/>
        <end position="1084"/>
    </location>
</feature>
<dbReference type="InParanoid" id="A0A2P6MUD2"/>
<dbReference type="EC" id="7.1.3.1" evidence="2"/>
<keyword evidence="4 11" id="KW-0812">Transmembrane</keyword>
<feature type="chain" id="PRO_5015114883" description="H(+)-exporting diphosphatase" evidence="12">
    <location>
        <begin position="29"/>
        <end position="1161"/>
    </location>
</feature>
<gene>
    <name evidence="13" type="ORF">PROFUN_05636</name>
</gene>
<feature type="signal peptide" evidence="12">
    <location>
        <begin position="1"/>
        <end position="28"/>
    </location>
</feature>
<evidence type="ECO:0000256" key="4">
    <source>
        <dbReference type="ARBA" id="ARBA00022692"/>
    </source>
</evidence>
<feature type="transmembrane region" description="Helical" evidence="11">
    <location>
        <begin position="730"/>
        <end position="752"/>
    </location>
</feature>
<feature type="region of interest" description="Disordered" evidence="10">
    <location>
        <begin position="29"/>
        <end position="52"/>
    </location>
</feature>
<proteinExistence type="predicted"/>
<evidence type="ECO:0000256" key="3">
    <source>
        <dbReference type="ARBA" id="ARBA00022448"/>
    </source>
</evidence>
<dbReference type="STRING" id="1890364.A0A2P6MUD2"/>
<protein>
    <recommendedName>
        <fullName evidence="2">H(+)-exporting diphosphatase</fullName>
        <ecNumber evidence="2">7.1.3.1</ecNumber>
    </recommendedName>
</protein>
<dbReference type="EMBL" id="MDYQ01000395">
    <property type="protein sequence ID" value="PRP75325.1"/>
    <property type="molecule type" value="Genomic_DNA"/>
</dbReference>
<feature type="compositionally biased region" description="Basic and acidic residues" evidence="10">
    <location>
        <begin position="35"/>
        <end position="47"/>
    </location>
</feature>
<dbReference type="OrthoDB" id="361007at2759"/>
<feature type="transmembrane region" description="Helical" evidence="11">
    <location>
        <begin position="479"/>
        <end position="508"/>
    </location>
</feature>
<feature type="region of interest" description="Disordered" evidence="10">
    <location>
        <begin position="607"/>
        <end position="636"/>
    </location>
</feature>
<evidence type="ECO:0000256" key="10">
    <source>
        <dbReference type="SAM" id="MobiDB-lite"/>
    </source>
</evidence>
<feature type="transmembrane region" description="Helical" evidence="11">
    <location>
        <begin position="995"/>
        <end position="1022"/>
    </location>
</feature>
<organism evidence="13 14">
    <name type="scientific">Planoprotostelium fungivorum</name>
    <dbReference type="NCBI Taxonomy" id="1890364"/>
    <lineage>
        <taxon>Eukaryota</taxon>
        <taxon>Amoebozoa</taxon>
        <taxon>Evosea</taxon>
        <taxon>Variosea</taxon>
        <taxon>Cavosteliida</taxon>
        <taxon>Cavosteliaceae</taxon>
        <taxon>Planoprotostelium</taxon>
    </lineage>
</organism>
<dbReference type="GO" id="GO:0016020">
    <property type="term" value="C:membrane"/>
    <property type="evidence" value="ECO:0007669"/>
    <property type="project" value="InterPro"/>
</dbReference>
<feature type="transmembrane region" description="Helical" evidence="11">
    <location>
        <begin position="840"/>
        <end position="857"/>
    </location>
</feature>
<feature type="transmembrane region" description="Helical" evidence="11">
    <location>
        <begin position="693"/>
        <end position="718"/>
    </location>
</feature>
<feature type="transmembrane region" description="Helical" evidence="11">
    <location>
        <begin position="1028"/>
        <end position="1051"/>
    </location>
</feature>
<dbReference type="PANTHER" id="PTHR31998">
    <property type="entry name" value="K(+)-INSENSITIVE PYROPHOSPHATE-ENERGIZED PROTON PUMP"/>
    <property type="match status" value="1"/>
</dbReference>
<comment type="caution">
    <text evidence="13">The sequence shown here is derived from an EMBL/GenBank/DDBJ whole genome shotgun (WGS) entry which is preliminary data.</text>
</comment>
<feature type="compositionally biased region" description="Low complexity" evidence="10">
    <location>
        <begin position="612"/>
        <end position="630"/>
    </location>
</feature>
<evidence type="ECO:0000256" key="1">
    <source>
        <dbReference type="ARBA" id="ARBA00004127"/>
    </source>
</evidence>
<reference evidence="13 14" key="1">
    <citation type="journal article" date="2018" name="Genome Biol. Evol.">
        <title>Multiple Roots of Fruiting Body Formation in Amoebozoa.</title>
        <authorList>
            <person name="Hillmann F."/>
            <person name="Forbes G."/>
            <person name="Novohradska S."/>
            <person name="Ferling I."/>
            <person name="Riege K."/>
            <person name="Groth M."/>
            <person name="Westermann M."/>
            <person name="Marz M."/>
            <person name="Spaller T."/>
            <person name="Winckler T."/>
            <person name="Schaap P."/>
            <person name="Glockner G."/>
        </authorList>
    </citation>
    <scope>NUCLEOTIDE SEQUENCE [LARGE SCALE GENOMIC DNA]</scope>
    <source>
        <strain evidence="13 14">Jena</strain>
    </source>
</reference>
<feature type="transmembrane region" description="Helical" evidence="11">
    <location>
        <begin position="941"/>
        <end position="963"/>
    </location>
</feature>
<evidence type="ECO:0000256" key="2">
    <source>
        <dbReference type="ARBA" id="ARBA00013242"/>
    </source>
</evidence>
<feature type="transmembrane region" description="Helical" evidence="11">
    <location>
        <begin position="907"/>
        <end position="929"/>
    </location>
</feature>
<evidence type="ECO:0000313" key="14">
    <source>
        <dbReference type="Proteomes" id="UP000241769"/>
    </source>
</evidence>